<evidence type="ECO:0000256" key="1">
    <source>
        <dbReference type="SAM" id="MobiDB-lite"/>
    </source>
</evidence>
<dbReference type="InterPro" id="IPR050708">
    <property type="entry name" value="T6SS_VgrG/RHS"/>
</dbReference>
<proteinExistence type="predicted"/>
<dbReference type="PANTHER" id="PTHR32305">
    <property type="match status" value="1"/>
</dbReference>
<comment type="caution">
    <text evidence="2">The sequence shown here is derived from an EMBL/GenBank/DDBJ whole genome shotgun (WGS) entry which is preliminary data.</text>
</comment>
<reference evidence="2 3" key="1">
    <citation type="submission" date="2023-08" db="EMBL/GenBank/DDBJ databases">
        <title>Draft genome sequence of Algoriphagus confluentis.</title>
        <authorList>
            <person name="Takatani N."/>
            <person name="Hosokawa M."/>
            <person name="Sawabe T."/>
        </authorList>
    </citation>
    <scope>NUCLEOTIDE SEQUENCE [LARGE SCALE GENOMIC DNA]</scope>
    <source>
        <strain evidence="2 3">NBRC 111222</strain>
    </source>
</reference>
<evidence type="ECO:0000313" key="2">
    <source>
        <dbReference type="EMBL" id="GMQ30629.1"/>
    </source>
</evidence>
<evidence type="ECO:0000313" key="3">
    <source>
        <dbReference type="Proteomes" id="UP001338309"/>
    </source>
</evidence>
<dbReference type="EMBL" id="BTPD01000011">
    <property type="protein sequence ID" value="GMQ30629.1"/>
    <property type="molecule type" value="Genomic_DNA"/>
</dbReference>
<feature type="region of interest" description="Disordered" evidence="1">
    <location>
        <begin position="71"/>
        <end position="106"/>
    </location>
</feature>
<dbReference type="InterPro" id="IPR022385">
    <property type="entry name" value="Rhs_assc_core"/>
</dbReference>
<evidence type="ECO:0008006" key="4">
    <source>
        <dbReference type="Google" id="ProtNLM"/>
    </source>
</evidence>
<dbReference type="PANTHER" id="PTHR32305:SF15">
    <property type="entry name" value="PROTEIN RHSA-RELATED"/>
    <property type="match status" value="1"/>
</dbReference>
<dbReference type="Proteomes" id="UP001338309">
    <property type="component" value="Unassembled WGS sequence"/>
</dbReference>
<gene>
    <name evidence="2" type="ORF">Aconfl_32720</name>
</gene>
<keyword evidence="3" id="KW-1185">Reference proteome</keyword>
<sequence>MNLFDYGARLYDPAIGRWFVVDPMAEQMRRHSPYNYAFNNPLRFIDPDGMAPIEPNGGMTYDGYVDVDQNGNVHASGNGGGKEIQRKNAERAKQQQESRNKVNNEIRQRAGLKINRNLATFQHQTRPDLPGYGNFYRNQMGTEAGKDMFERYWLGKGDMTLTQSQFEEIASLAKAIGADKIEGKKIELNGKEVNAKVISFYGTVHANSLGSSTLYYDLNNNPIGFYDVFDFDPKPWGVRPYDAEIKTRLVNLDGQMVGAKPFKIKFP</sequence>
<dbReference type="NCBIfam" id="TIGR03696">
    <property type="entry name" value="Rhs_assc_core"/>
    <property type="match status" value="1"/>
</dbReference>
<feature type="compositionally biased region" description="Basic and acidic residues" evidence="1">
    <location>
        <begin position="83"/>
        <end position="106"/>
    </location>
</feature>
<name>A0ABQ6PRM1_9BACT</name>
<accession>A0ABQ6PRM1</accession>
<organism evidence="2 3">
    <name type="scientific">Algoriphagus confluentis</name>
    <dbReference type="NCBI Taxonomy" id="1697556"/>
    <lineage>
        <taxon>Bacteria</taxon>
        <taxon>Pseudomonadati</taxon>
        <taxon>Bacteroidota</taxon>
        <taxon>Cytophagia</taxon>
        <taxon>Cytophagales</taxon>
        <taxon>Cyclobacteriaceae</taxon>
        <taxon>Algoriphagus</taxon>
    </lineage>
</organism>
<protein>
    <recommendedName>
        <fullName evidence="4">RHS repeat-associated core domain-containing protein</fullName>
    </recommendedName>
</protein>
<dbReference type="Gene3D" id="2.180.10.10">
    <property type="entry name" value="RHS repeat-associated core"/>
    <property type="match status" value="1"/>
</dbReference>